<dbReference type="GO" id="GO:0031124">
    <property type="term" value="P:mRNA 3'-end processing"/>
    <property type="evidence" value="ECO:0007669"/>
    <property type="project" value="TreeGrafter"/>
</dbReference>
<dbReference type="OrthoDB" id="10069473at2759"/>
<feature type="compositionally biased region" description="Basic and acidic residues" evidence="1">
    <location>
        <begin position="326"/>
        <end position="354"/>
    </location>
</feature>
<dbReference type="InterPro" id="IPR006569">
    <property type="entry name" value="CID_dom"/>
</dbReference>
<proteinExistence type="predicted"/>
<dbReference type="Gene3D" id="1.25.40.90">
    <property type="match status" value="1"/>
</dbReference>
<feature type="region of interest" description="Disordered" evidence="1">
    <location>
        <begin position="326"/>
        <end position="357"/>
    </location>
</feature>
<feature type="domain" description="CID" evidence="2">
    <location>
        <begin position="1"/>
        <end position="133"/>
    </location>
</feature>
<reference evidence="3" key="1">
    <citation type="submission" date="2020-06" db="EMBL/GenBank/DDBJ databases">
        <authorList>
            <consortium name="Plant Systems Biology data submission"/>
        </authorList>
    </citation>
    <scope>NUCLEOTIDE SEQUENCE</scope>
    <source>
        <strain evidence="3">D6</strain>
    </source>
</reference>
<dbReference type="SMART" id="SM00582">
    <property type="entry name" value="RPR"/>
    <property type="match status" value="1"/>
</dbReference>
<sequence length="378" mass="43486">MADAGSLRSNLARVDATAPAIQSSAAQMMKHYDRSPGVAVVEWRNALHNARRDQWLPLLYVANEVLQNSKRNRGNKFLEAFSPILGQSLIFVSQHSDAPAVEKIRRTVKIWGDRRVFSVRYVNELLKGLEPYRNNRGASSAPIVQPTNSQPSAFQQQTTAKFNGMKRRRSSTASGGSQSSHNKRSRRRSVLSTTSLVELWKGVADLDTTFDRSTSILKDISLPETHHIESLVGDELLDTHKLILKYQQKVSQQREALYRIATERRNLEQDAVRYIPWLEAALKQDAEDLKFCDTLETAIHKLHHVHPAIRQARDKRVAEDLRFQREQEEKERKRKEEEDAKQFREAALSKETEAKPGMVWNKVTQEYQYVNTEESWRD</sequence>
<dbReference type="EMBL" id="CAICTM010000245">
    <property type="protein sequence ID" value="CAB9505859.1"/>
    <property type="molecule type" value="Genomic_DNA"/>
</dbReference>
<dbReference type="PANTHER" id="PTHR12460">
    <property type="entry name" value="CYCLIN-DEPENDENT KINASE INHIBITOR-RELATED PROTEIN"/>
    <property type="match status" value="1"/>
</dbReference>
<dbReference type="SUPFAM" id="SSF48464">
    <property type="entry name" value="ENTH/VHS domain"/>
    <property type="match status" value="1"/>
</dbReference>
<dbReference type="InterPro" id="IPR008942">
    <property type="entry name" value="ENTH_VHS"/>
</dbReference>
<comment type="caution">
    <text evidence="3">The sequence shown here is derived from an EMBL/GenBank/DDBJ whole genome shotgun (WGS) entry which is preliminary data.</text>
</comment>
<dbReference type="AlphaFoldDB" id="A0A9N8DRZ0"/>
<organism evidence="3 4">
    <name type="scientific">Seminavis robusta</name>
    <dbReference type="NCBI Taxonomy" id="568900"/>
    <lineage>
        <taxon>Eukaryota</taxon>
        <taxon>Sar</taxon>
        <taxon>Stramenopiles</taxon>
        <taxon>Ochrophyta</taxon>
        <taxon>Bacillariophyta</taxon>
        <taxon>Bacillariophyceae</taxon>
        <taxon>Bacillariophycidae</taxon>
        <taxon>Naviculales</taxon>
        <taxon>Naviculaceae</taxon>
        <taxon>Seminavis</taxon>
    </lineage>
</organism>
<dbReference type="Pfam" id="PF04818">
    <property type="entry name" value="CID"/>
    <property type="match status" value="1"/>
</dbReference>
<dbReference type="PANTHER" id="PTHR12460:SF0">
    <property type="entry name" value="CID DOMAIN-CONTAINING PROTEIN-RELATED"/>
    <property type="match status" value="1"/>
</dbReference>
<protein>
    <submittedName>
        <fullName evidence="3">Regulation of nuclear pre-mRNA domain-containing protein 1A</fullName>
    </submittedName>
</protein>
<dbReference type="GO" id="GO:0000993">
    <property type="term" value="F:RNA polymerase II complex binding"/>
    <property type="evidence" value="ECO:0007669"/>
    <property type="project" value="TreeGrafter"/>
</dbReference>
<evidence type="ECO:0000313" key="3">
    <source>
        <dbReference type="EMBL" id="CAB9505859.1"/>
    </source>
</evidence>
<name>A0A9N8DRZ0_9STRA</name>
<evidence type="ECO:0000313" key="4">
    <source>
        <dbReference type="Proteomes" id="UP001153069"/>
    </source>
</evidence>
<feature type="compositionally biased region" description="Low complexity" evidence="1">
    <location>
        <begin position="171"/>
        <end position="180"/>
    </location>
</feature>
<gene>
    <name evidence="3" type="ORF">SEMRO_246_G097670.1</name>
</gene>
<evidence type="ECO:0000259" key="2">
    <source>
        <dbReference type="PROSITE" id="PS51391"/>
    </source>
</evidence>
<accession>A0A9N8DRZ0</accession>
<dbReference type="PROSITE" id="PS51391">
    <property type="entry name" value="CID"/>
    <property type="match status" value="1"/>
</dbReference>
<dbReference type="Proteomes" id="UP001153069">
    <property type="component" value="Unassembled WGS sequence"/>
</dbReference>
<keyword evidence="4" id="KW-1185">Reference proteome</keyword>
<evidence type="ECO:0000256" key="1">
    <source>
        <dbReference type="SAM" id="MobiDB-lite"/>
    </source>
</evidence>
<feature type="region of interest" description="Disordered" evidence="1">
    <location>
        <begin position="161"/>
        <end position="189"/>
    </location>
</feature>